<proteinExistence type="predicted"/>
<sequence>MATTPLSDDPDRTLTYRSTVQYGQKTGTVDGSRRFTSPMKRLYKIGVASRKGRTSTTGCGQSPHAQLVVG</sequence>
<evidence type="ECO:0000313" key="1">
    <source>
        <dbReference type="EMBL" id="RPB00584.1"/>
    </source>
</evidence>
<organism evidence="1 2">
    <name type="scientific">Choiromyces venosus 120613-1</name>
    <dbReference type="NCBI Taxonomy" id="1336337"/>
    <lineage>
        <taxon>Eukaryota</taxon>
        <taxon>Fungi</taxon>
        <taxon>Dikarya</taxon>
        <taxon>Ascomycota</taxon>
        <taxon>Pezizomycotina</taxon>
        <taxon>Pezizomycetes</taxon>
        <taxon>Pezizales</taxon>
        <taxon>Tuberaceae</taxon>
        <taxon>Choiromyces</taxon>
    </lineage>
</organism>
<dbReference type="Proteomes" id="UP000276215">
    <property type="component" value="Unassembled WGS sequence"/>
</dbReference>
<dbReference type="AlphaFoldDB" id="A0A3N4JQI0"/>
<name>A0A3N4JQI0_9PEZI</name>
<gene>
    <name evidence="1" type="ORF">L873DRAFT_1805048</name>
</gene>
<keyword evidence="2" id="KW-1185">Reference proteome</keyword>
<evidence type="ECO:0000313" key="2">
    <source>
        <dbReference type="Proteomes" id="UP000276215"/>
    </source>
</evidence>
<reference evidence="1 2" key="1">
    <citation type="journal article" date="2018" name="Nat. Ecol. Evol.">
        <title>Pezizomycetes genomes reveal the molecular basis of ectomycorrhizal truffle lifestyle.</title>
        <authorList>
            <person name="Murat C."/>
            <person name="Payen T."/>
            <person name="Noel B."/>
            <person name="Kuo A."/>
            <person name="Morin E."/>
            <person name="Chen J."/>
            <person name="Kohler A."/>
            <person name="Krizsan K."/>
            <person name="Balestrini R."/>
            <person name="Da Silva C."/>
            <person name="Montanini B."/>
            <person name="Hainaut M."/>
            <person name="Levati E."/>
            <person name="Barry K.W."/>
            <person name="Belfiori B."/>
            <person name="Cichocki N."/>
            <person name="Clum A."/>
            <person name="Dockter R.B."/>
            <person name="Fauchery L."/>
            <person name="Guy J."/>
            <person name="Iotti M."/>
            <person name="Le Tacon F."/>
            <person name="Lindquist E.A."/>
            <person name="Lipzen A."/>
            <person name="Malagnac F."/>
            <person name="Mello A."/>
            <person name="Molinier V."/>
            <person name="Miyauchi S."/>
            <person name="Poulain J."/>
            <person name="Riccioni C."/>
            <person name="Rubini A."/>
            <person name="Sitrit Y."/>
            <person name="Splivallo R."/>
            <person name="Traeger S."/>
            <person name="Wang M."/>
            <person name="Zifcakova L."/>
            <person name="Wipf D."/>
            <person name="Zambonelli A."/>
            <person name="Paolocci F."/>
            <person name="Nowrousian M."/>
            <person name="Ottonello S."/>
            <person name="Baldrian P."/>
            <person name="Spatafora J.W."/>
            <person name="Henrissat B."/>
            <person name="Nagy L.G."/>
            <person name="Aury J.M."/>
            <person name="Wincker P."/>
            <person name="Grigoriev I.V."/>
            <person name="Bonfante P."/>
            <person name="Martin F.M."/>
        </authorList>
    </citation>
    <scope>NUCLEOTIDE SEQUENCE [LARGE SCALE GENOMIC DNA]</scope>
    <source>
        <strain evidence="1 2">120613-1</strain>
    </source>
</reference>
<accession>A0A3N4JQI0</accession>
<dbReference type="EMBL" id="ML120379">
    <property type="protein sequence ID" value="RPB00584.1"/>
    <property type="molecule type" value="Genomic_DNA"/>
</dbReference>
<protein>
    <submittedName>
        <fullName evidence="1">Uncharacterized protein</fullName>
    </submittedName>
</protein>